<feature type="repeat" description="TPR" evidence="3">
    <location>
        <begin position="224"/>
        <end position="257"/>
    </location>
</feature>
<dbReference type="Pfam" id="PF13414">
    <property type="entry name" value="TPR_11"/>
    <property type="match status" value="2"/>
</dbReference>
<evidence type="ECO:0000256" key="4">
    <source>
        <dbReference type="SAM" id="SignalP"/>
    </source>
</evidence>
<accession>A0A1F5AC11</accession>
<dbReference type="PANTHER" id="PTHR44943">
    <property type="entry name" value="CELLULOSE SYNTHASE OPERON PROTEIN C"/>
    <property type="match status" value="1"/>
</dbReference>
<evidence type="ECO:0000313" key="6">
    <source>
        <dbReference type="Proteomes" id="UP000177701"/>
    </source>
</evidence>
<feature type="repeat" description="TPR" evidence="3">
    <location>
        <begin position="258"/>
        <end position="291"/>
    </location>
</feature>
<dbReference type="PROSITE" id="PS50293">
    <property type="entry name" value="TPR_REGION"/>
    <property type="match status" value="1"/>
</dbReference>
<evidence type="ECO:0000256" key="1">
    <source>
        <dbReference type="ARBA" id="ARBA00022737"/>
    </source>
</evidence>
<feature type="repeat" description="TPR" evidence="3">
    <location>
        <begin position="171"/>
        <end position="204"/>
    </location>
</feature>
<evidence type="ECO:0000256" key="2">
    <source>
        <dbReference type="ARBA" id="ARBA00022803"/>
    </source>
</evidence>
<dbReference type="Gene3D" id="1.25.40.10">
    <property type="entry name" value="Tetratricopeptide repeat domain"/>
    <property type="match status" value="3"/>
</dbReference>
<proteinExistence type="predicted"/>
<dbReference type="PANTHER" id="PTHR44943:SF8">
    <property type="entry name" value="TPR REPEAT-CONTAINING PROTEIN MJ0263"/>
    <property type="match status" value="1"/>
</dbReference>
<keyword evidence="2 3" id="KW-0802">TPR repeat</keyword>
<dbReference type="InterPro" id="IPR051685">
    <property type="entry name" value="Ycf3/AcsC/BcsC/TPR_MFPF"/>
</dbReference>
<dbReference type="SMART" id="SM00028">
    <property type="entry name" value="TPR"/>
    <property type="match status" value="5"/>
</dbReference>
<dbReference type="EMBL" id="MEYH01000057">
    <property type="protein sequence ID" value="OGD15407.1"/>
    <property type="molecule type" value="Genomic_DNA"/>
</dbReference>
<keyword evidence="1" id="KW-0677">Repeat</keyword>
<reference evidence="5 6" key="1">
    <citation type="journal article" date="2016" name="Nat. Commun.">
        <title>Thousands of microbial genomes shed light on interconnected biogeochemical processes in an aquifer system.</title>
        <authorList>
            <person name="Anantharaman K."/>
            <person name="Brown C.T."/>
            <person name="Hug L.A."/>
            <person name="Sharon I."/>
            <person name="Castelle C.J."/>
            <person name="Probst A.J."/>
            <person name="Thomas B.C."/>
            <person name="Singh A."/>
            <person name="Wilkins M.J."/>
            <person name="Karaoz U."/>
            <person name="Brodie E.L."/>
            <person name="Williams K.H."/>
            <person name="Hubbard S.S."/>
            <person name="Banfield J.F."/>
        </authorList>
    </citation>
    <scope>NUCLEOTIDE SEQUENCE [LARGE SCALE GENOMIC DNA]</scope>
</reference>
<dbReference type="SUPFAM" id="SSF48452">
    <property type="entry name" value="TPR-like"/>
    <property type="match status" value="2"/>
</dbReference>
<feature type="signal peptide" evidence="4">
    <location>
        <begin position="1"/>
        <end position="30"/>
    </location>
</feature>
<dbReference type="InterPro" id="IPR011990">
    <property type="entry name" value="TPR-like_helical_dom_sf"/>
</dbReference>
<keyword evidence="4" id="KW-0732">Signal</keyword>
<protein>
    <submittedName>
        <fullName evidence="5">Uncharacterized protein</fullName>
    </submittedName>
</protein>
<name>A0A1F5AC11_9BACT</name>
<feature type="repeat" description="TPR" evidence="3">
    <location>
        <begin position="137"/>
        <end position="170"/>
    </location>
</feature>
<evidence type="ECO:0000313" key="5">
    <source>
        <dbReference type="EMBL" id="OGD15407.1"/>
    </source>
</evidence>
<gene>
    <name evidence="5" type="ORF">A2V47_02580</name>
</gene>
<dbReference type="AlphaFoldDB" id="A0A1F5AC11"/>
<sequence>MNMKKRYLKMFLMLSLVICGLLSVFSFSFAAGQGQTAWETHSQEASDYLEMAINKMEEAIKKYQGANYPNKELWVEAIDYGEKAIKADPDFIEAHYRLAQIYQYTNWYYREAREWGRYIELIQKKEVISPEAKQKLAFAYYRLGYADYQREDYDGCILYLQNAVKVDPKMIEAHYWLGRVFYEIGRLNDSLSSWQKVLALDHYYPRAQYFYTKVENSVKYGKEAYSHYEAGYNLYEQRLFEEAIYEYRQAVRSNPNFSSAYYWLGRIYYERSNYREAVSNWKEVLRLEPENTKAEYWLRQAEKQLK</sequence>
<dbReference type="STRING" id="1797291.A2V47_02580"/>
<comment type="caution">
    <text evidence="5">The sequence shown here is derived from an EMBL/GenBank/DDBJ whole genome shotgun (WGS) entry which is preliminary data.</text>
</comment>
<dbReference type="PROSITE" id="PS50005">
    <property type="entry name" value="TPR"/>
    <property type="match status" value="4"/>
</dbReference>
<feature type="chain" id="PRO_5009516563" evidence="4">
    <location>
        <begin position="31"/>
        <end position="306"/>
    </location>
</feature>
<dbReference type="InterPro" id="IPR019734">
    <property type="entry name" value="TPR_rpt"/>
</dbReference>
<dbReference type="Proteomes" id="UP000177701">
    <property type="component" value="Unassembled WGS sequence"/>
</dbReference>
<organism evidence="5 6">
    <name type="scientific">Candidatus Sediminicultor quintus</name>
    <dbReference type="NCBI Taxonomy" id="1797291"/>
    <lineage>
        <taxon>Bacteria</taxon>
        <taxon>Pseudomonadati</taxon>
        <taxon>Atribacterota</taxon>
        <taxon>Candidatus Phoenicimicrobiia</taxon>
        <taxon>Candidatus Pheonicimicrobiales</taxon>
        <taxon>Candidatus Phoenicimicrobiaceae</taxon>
        <taxon>Candidatus Sediminicultor</taxon>
    </lineage>
</organism>
<evidence type="ECO:0000256" key="3">
    <source>
        <dbReference type="PROSITE-ProRule" id="PRU00339"/>
    </source>
</evidence>